<dbReference type="GO" id="GO:0000224">
    <property type="term" value="F:peptide-N4-(N-acetyl-beta-glucosaminyl)asparagine amidase activity"/>
    <property type="evidence" value="ECO:0007669"/>
    <property type="project" value="TreeGrafter"/>
</dbReference>
<feature type="non-terminal residue" evidence="2">
    <location>
        <position position="120"/>
    </location>
</feature>
<evidence type="ECO:0000259" key="1">
    <source>
        <dbReference type="Pfam" id="PF07971"/>
    </source>
</evidence>
<dbReference type="EMBL" id="AJWY01012882">
    <property type="protein sequence ID" value="EKC48707.1"/>
    <property type="molecule type" value="Genomic_DNA"/>
</dbReference>
<protein>
    <submittedName>
        <fullName evidence="2">Protein containing Glycosyl hydrolase 92 domain protein</fullName>
    </submittedName>
</protein>
<reference evidence="2" key="1">
    <citation type="journal article" date="2013" name="Environ. Microbiol.">
        <title>Microbiota from the distal guts of lean and obese adolescents exhibit partial functional redundancy besides clear differences in community structure.</title>
        <authorList>
            <person name="Ferrer M."/>
            <person name="Ruiz A."/>
            <person name="Lanza F."/>
            <person name="Haange S.B."/>
            <person name="Oberbach A."/>
            <person name="Till H."/>
            <person name="Bargiela R."/>
            <person name="Campoy C."/>
            <person name="Segura M.T."/>
            <person name="Richter M."/>
            <person name="von Bergen M."/>
            <person name="Seifert J."/>
            <person name="Suarez A."/>
        </authorList>
    </citation>
    <scope>NUCLEOTIDE SEQUENCE</scope>
</reference>
<dbReference type="Pfam" id="PF07971">
    <property type="entry name" value="Glyco_hydro_92"/>
    <property type="match status" value="1"/>
</dbReference>
<dbReference type="InterPro" id="IPR012939">
    <property type="entry name" value="Glyco_hydro_92"/>
</dbReference>
<comment type="caution">
    <text evidence="2">The sequence shown here is derived from an EMBL/GenBank/DDBJ whole genome shotgun (WGS) entry which is preliminary data.</text>
</comment>
<dbReference type="PANTHER" id="PTHR12143:SF39">
    <property type="entry name" value="SECRETED PROTEIN"/>
    <property type="match status" value="1"/>
</dbReference>
<dbReference type="AlphaFoldDB" id="K1RJE9"/>
<accession>K1RJE9</accession>
<dbReference type="InterPro" id="IPR050883">
    <property type="entry name" value="PNGase"/>
</dbReference>
<dbReference type="GO" id="GO:0005829">
    <property type="term" value="C:cytosol"/>
    <property type="evidence" value="ECO:0007669"/>
    <property type="project" value="TreeGrafter"/>
</dbReference>
<organism evidence="2">
    <name type="scientific">human gut metagenome</name>
    <dbReference type="NCBI Taxonomy" id="408170"/>
    <lineage>
        <taxon>unclassified sequences</taxon>
        <taxon>metagenomes</taxon>
        <taxon>organismal metagenomes</taxon>
    </lineage>
</organism>
<sequence>MGWARDQKVYFVAEFSKPAKGITYLQPGEPDDSKMPRIAARYARVDFDMAEGEQLLMKVALSPVSIEGAEANLEAELPGWNFEATRLAADKAWNDELSKVRVETADDAASVSYYTALYHT</sequence>
<keyword evidence="2" id="KW-0378">Hydrolase</keyword>
<feature type="domain" description="Glycosyl hydrolase family 92" evidence="1">
    <location>
        <begin position="68"/>
        <end position="120"/>
    </location>
</feature>
<evidence type="ECO:0000313" key="2">
    <source>
        <dbReference type="EMBL" id="EKC48707.1"/>
    </source>
</evidence>
<dbReference type="GO" id="GO:0030246">
    <property type="term" value="F:carbohydrate binding"/>
    <property type="evidence" value="ECO:0007669"/>
    <property type="project" value="InterPro"/>
</dbReference>
<dbReference type="PANTHER" id="PTHR12143">
    <property type="entry name" value="PEPTIDE N-GLYCANASE PNGASE -RELATED"/>
    <property type="match status" value="1"/>
</dbReference>
<dbReference type="Gene3D" id="2.70.98.10">
    <property type="match status" value="1"/>
</dbReference>
<name>K1RJE9_9ZZZZ</name>
<dbReference type="GO" id="GO:0006516">
    <property type="term" value="P:glycoprotein catabolic process"/>
    <property type="evidence" value="ECO:0007669"/>
    <property type="project" value="TreeGrafter"/>
</dbReference>
<dbReference type="InterPro" id="IPR014718">
    <property type="entry name" value="GH-type_carb-bd"/>
</dbReference>
<dbReference type="Gene3D" id="3.30.2080.10">
    <property type="entry name" value="GH92 mannosidase domain"/>
    <property type="match status" value="1"/>
</dbReference>
<proteinExistence type="predicted"/>
<gene>
    <name evidence="2" type="ORF">LEA_18757</name>
</gene>